<name>A0A5M9MVI0_9EURO</name>
<evidence type="ECO:0008006" key="4">
    <source>
        <dbReference type="Google" id="ProtNLM"/>
    </source>
</evidence>
<dbReference type="GO" id="GO:0016491">
    <property type="term" value="F:oxidoreductase activity"/>
    <property type="evidence" value="ECO:0007669"/>
    <property type="project" value="TreeGrafter"/>
</dbReference>
<dbReference type="VEuPathDB" id="FungiDB:EYZ11_007424"/>
<dbReference type="PANTHER" id="PTHR42923:SF42">
    <property type="entry name" value="AMINE OXIDASE DOMAIN-CONTAINING PROTEIN"/>
    <property type="match status" value="1"/>
</dbReference>
<feature type="transmembrane region" description="Helical" evidence="1">
    <location>
        <begin position="133"/>
        <end position="154"/>
    </location>
</feature>
<dbReference type="AlphaFoldDB" id="A0A5M9MVI0"/>
<dbReference type="PANTHER" id="PTHR42923">
    <property type="entry name" value="PROTOPORPHYRINOGEN OXIDASE"/>
    <property type="match status" value="1"/>
</dbReference>
<organism evidence="2 3">
    <name type="scientific">Aspergillus tanneri</name>
    <dbReference type="NCBI Taxonomy" id="1220188"/>
    <lineage>
        <taxon>Eukaryota</taxon>
        <taxon>Fungi</taxon>
        <taxon>Dikarya</taxon>
        <taxon>Ascomycota</taxon>
        <taxon>Pezizomycotina</taxon>
        <taxon>Eurotiomycetes</taxon>
        <taxon>Eurotiomycetidae</taxon>
        <taxon>Eurotiales</taxon>
        <taxon>Aspergillaceae</taxon>
        <taxon>Aspergillus</taxon>
        <taxon>Aspergillus subgen. Circumdati</taxon>
    </lineage>
</organism>
<gene>
    <name evidence="2" type="ORF">ATNIH1004_005241</name>
</gene>
<dbReference type="InterPro" id="IPR050464">
    <property type="entry name" value="Zeta_carotene_desat/Oxidored"/>
</dbReference>
<keyword evidence="1" id="KW-0812">Transmembrane</keyword>
<evidence type="ECO:0000256" key="1">
    <source>
        <dbReference type="SAM" id="Phobius"/>
    </source>
</evidence>
<keyword evidence="1" id="KW-0472">Membrane</keyword>
<dbReference type="OrthoDB" id="5977668at2759"/>
<dbReference type="EMBL" id="QUQM01000003">
    <property type="protein sequence ID" value="KAA8649340.1"/>
    <property type="molecule type" value="Genomic_DNA"/>
</dbReference>
<dbReference type="Proteomes" id="UP000324241">
    <property type="component" value="Unassembled WGS sequence"/>
</dbReference>
<evidence type="ECO:0000313" key="3">
    <source>
        <dbReference type="Proteomes" id="UP000324241"/>
    </source>
</evidence>
<comment type="caution">
    <text evidence="2">The sequence shown here is derived from an EMBL/GenBank/DDBJ whole genome shotgun (WGS) entry which is preliminary data.</text>
</comment>
<protein>
    <recommendedName>
        <fullName evidence="4">Amine oxidase domain-containing protein</fullName>
    </recommendedName>
</protein>
<dbReference type="Pfam" id="PF13450">
    <property type="entry name" value="NAD_binding_8"/>
    <property type="match status" value="1"/>
</dbReference>
<dbReference type="GeneID" id="54327943"/>
<accession>A0A5M9MVI0</accession>
<proteinExistence type="predicted"/>
<dbReference type="Gene3D" id="3.50.50.60">
    <property type="entry name" value="FAD/NAD(P)-binding domain"/>
    <property type="match status" value="1"/>
</dbReference>
<reference evidence="2 3" key="1">
    <citation type="submission" date="2019-08" db="EMBL/GenBank/DDBJ databases">
        <title>The genome sequence of a newly discovered highly antifungal drug resistant Aspergillus species, Aspergillus tanneri NIH 1004.</title>
        <authorList>
            <person name="Mounaud S."/>
            <person name="Singh I."/>
            <person name="Joardar V."/>
            <person name="Pakala S."/>
            <person name="Pakala S."/>
            <person name="Venepally P."/>
            <person name="Chung J.K."/>
            <person name="Losada L."/>
            <person name="Nierman W.C."/>
        </authorList>
    </citation>
    <scope>NUCLEOTIDE SEQUENCE [LARGE SCALE GENOMIC DNA]</scope>
    <source>
        <strain evidence="2 3">NIH1004</strain>
    </source>
</reference>
<sequence length="470" mass="52285">MSSSESRQRSVAIIGSGPAGLCAAYLLGRSGYEVTVFEKSSYLTLAGHSYRVTKDKPGIPQHVSTWKSTDAAANSHSSMTIDIPLRVFSGRYYTNWWRLLNHLGVETQVHLFHYMFTISGIHYARFYSNFHRVLPCLANGLWMNLYLLFWYAWFTAACFMVRPRTNVGRSGLVETFDQYIQRILLPKRFMDWFILPLFSAVATCSHDDLRRIPAAYIVNYRKGTCGFHHRTVRSMEEVERRLSEGVAVKLGHTVCSVESKDNGCVQVEYCPPGHSRDNATRTNFGHVILAISAAEATRIHRASAKVTAQLATRKVSVKVHRPAEGGVIYKKSWDKGSSEGFLLHTEEIGVDELLSHSTHFHPSGMVVTVSPVAGDDTKHGKVVPLSVDHEVILMRPLVTAESHALLHKVFAGRTDKGPKTWKNGDGNVYLASGYCSTGLPLLESCVRSALEAAVKIGADVPFEISRPTPF</sequence>
<keyword evidence="1" id="KW-1133">Transmembrane helix</keyword>
<dbReference type="SUPFAM" id="SSF51905">
    <property type="entry name" value="FAD/NAD(P)-binding domain"/>
    <property type="match status" value="1"/>
</dbReference>
<dbReference type="InterPro" id="IPR036188">
    <property type="entry name" value="FAD/NAD-bd_sf"/>
</dbReference>
<evidence type="ECO:0000313" key="2">
    <source>
        <dbReference type="EMBL" id="KAA8649340.1"/>
    </source>
</evidence>
<dbReference type="RefSeq" id="XP_033428701.1">
    <property type="nucleotide sequence ID" value="XM_033569895.1"/>
</dbReference>